<evidence type="ECO:0000256" key="2">
    <source>
        <dbReference type="ARBA" id="ARBA00022723"/>
    </source>
</evidence>
<dbReference type="EMBL" id="SJPJ01000001">
    <property type="protein sequence ID" value="TWT82357.1"/>
    <property type="molecule type" value="Genomic_DNA"/>
</dbReference>
<dbReference type="Gene3D" id="3.30.1120.10">
    <property type="match status" value="1"/>
</dbReference>
<gene>
    <name evidence="7" type="primary">atsA_85</name>
    <name evidence="7" type="ORF">CA13_38190</name>
</gene>
<dbReference type="AlphaFoldDB" id="A0A5C5Z5M4"/>
<feature type="region of interest" description="Disordered" evidence="5">
    <location>
        <begin position="1"/>
        <end position="21"/>
    </location>
</feature>
<dbReference type="Proteomes" id="UP000315010">
    <property type="component" value="Unassembled WGS sequence"/>
</dbReference>
<dbReference type="RefSeq" id="WP_419194506.1">
    <property type="nucleotide sequence ID" value="NZ_SJPJ01000001.1"/>
</dbReference>
<dbReference type="Pfam" id="PF00884">
    <property type="entry name" value="Sulfatase"/>
    <property type="match status" value="1"/>
</dbReference>
<dbReference type="CDD" id="cd16025">
    <property type="entry name" value="PAS_like"/>
    <property type="match status" value="1"/>
</dbReference>
<comment type="similarity">
    <text evidence="1">Belongs to the sulfatase family.</text>
</comment>
<evidence type="ECO:0000313" key="7">
    <source>
        <dbReference type="EMBL" id="TWT82357.1"/>
    </source>
</evidence>
<evidence type="ECO:0000256" key="4">
    <source>
        <dbReference type="ARBA" id="ARBA00022837"/>
    </source>
</evidence>
<dbReference type="InterPro" id="IPR000917">
    <property type="entry name" value="Sulfatase_N"/>
</dbReference>
<name>A0A5C5Z5M4_9BACT</name>
<dbReference type="EC" id="3.1.6.1" evidence="7"/>
<dbReference type="PROSITE" id="PS00149">
    <property type="entry name" value="SULFATASE_2"/>
    <property type="match status" value="1"/>
</dbReference>
<dbReference type="SUPFAM" id="SSF53649">
    <property type="entry name" value="Alkaline phosphatase-like"/>
    <property type="match status" value="1"/>
</dbReference>
<dbReference type="InterPro" id="IPR050738">
    <property type="entry name" value="Sulfatase"/>
</dbReference>
<sequence>MIPFLASSTHDFDTRSGEQRPPFHSQRRIISLTFMVCVALITQSNFLAPLRAESGNRPNIVLIMADDIGYSDLGCFGSEIETPNLDGLASNGLRFTNFYSENMCWVSRAALLTGIYHKTSMFENAIHPRCVALPEVLHDHGYQTRMSGKWHLAGAPYRVFPNDRGFDEFYGILGGAASFYAPAFLSRDRTNVESEANNNPDYYFTDAISSEASRMIRSADAKKPLFLSVAYTAAHWPLHAKPSDMKAYEGKYAIGWDRLRAQRLATMKKLGIISQDVLLSTRHSNVPAWKDEPNQAWQQRRMEVYAAQVTSMDRGIGQIVQTLKETDRFENTLIFFTIDNGGCHVEYLPDRTGDFLPKQTRDGRPMRPGNLPEIMPGPEDTYQSYGYGWANASNTPYRQFKQFDHEGGIRTPMIAHWPKGIASKGDLVRSVSHLIDIMPTVLDVIGVSVPNEYNGHEPIKMDGQSMAGSFEGEAIAGHEILFFHHAKGRAIRYGDWKLVAENKKPWELYDLSRDPTESNNLAQEMPEKVKALELIWETESRRLKKQAEQP</sequence>
<accession>A0A5C5Z5M4</accession>
<proteinExistence type="inferred from homology"/>
<dbReference type="Gene3D" id="3.40.720.10">
    <property type="entry name" value="Alkaline Phosphatase, subunit A"/>
    <property type="match status" value="1"/>
</dbReference>
<feature type="domain" description="Sulfatase N-terminal" evidence="6">
    <location>
        <begin position="58"/>
        <end position="447"/>
    </location>
</feature>
<keyword evidence="2" id="KW-0479">Metal-binding</keyword>
<evidence type="ECO:0000256" key="1">
    <source>
        <dbReference type="ARBA" id="ARBA00008779"/>
    </source>
</evidence>
<dbReference type="PANTHER" id="PTHR42693">
    <property type="entry name" value="ARYLSULFATASE FAMILY MEMBER"/>
    <property type="match status" value="1"/>
</dbReference>
<keyword evidence="3 7" id="KW-0378">Hydrolase</keyword>
<keyword evidence="4" id="KW-0106">Calcium</keyword>
<keyword evidence="8" id="KW-1185">Reference proteome</keyword>
<dbReference type="InterPro" id="IPR017850">
    <property type="entry name" value="Alkaline_phosphatase_core_sf"/>
</dbReference>
<evidence type="ECO:0000256" key="5">
    <source>
        <dbReference type="SAM" id="MobiDB-lite"/>
    </source>
</evidence>
<dbReference type="GO" id="GO:0046872">
    <property type="term" value="F:metal ion binding"/>
    <property type="evidence" value="ECO:0007669"/>
    <property type="project" value="UniProtKB-KW"/>
</dbReference>
<feature type="region of interest" description="Disordered" evidence="5">
    <location>
        <begin position="358"/>
        <end position="377"/>
    </location>
</feature>
<comment type="caution">
    <text evidence="7">The sequence shown here is derived from an EMBL/GenBank/DDBJ whole genome shotgun (WGS) entry which is preliminary data.</text>
</comment>
<dbReference type="InterPro" id="IPR024607">
    <property type="entry name" value="Sulfatase_CS"/>
</dbReference>
<evidence type="ECO:0000256" key="3">
    <source>
        <dbReference type="ARBA" id="ARBA00022801"/>
    </source>
</evidence>
<reference evidence="7 8" key="1">
    <citation type="submission" date="2019-02" db="EMBL/GenBank/DDBJ databases">
        <title>Deep-cultivation of Planctomycetes and their phenomic and genomic characterization uncovers novel biology.</title>
        <authorList>
            <person name="Wiegand S."/>
            <person name="Jogler M."/>
            <person name="Boedeker C."/>
            <person name="Pinto D."/>
            <person name="Vollmers J."/>
            <person name="Rivas-Marin E."/>
            <person name="Kohn T."/>
            <person name="Peeters S.H."/>
            <person name="Heuer A."/>
            <person name="Rast P."/>
            <person name="Oberbeckmann S."/>
            <person name="Bunk B."/>
            <person name="Jeske O."/>
            <person name="Meyerdierks A."/>
            <person name="Storesund J.E."/>
            <person name="Kallscheuer N."/>
            <person name="Luecker S."/>
            <person name="Lage O.M."/>
            <person name="Pohl T."/>
            <person name="Merkel B.J."/>
            <person name="Hornburger P."/>
            <person name="Mueller R.-W."/>
            <person name="Bruemmer F."/>
            <person name="Labrenz M."/>
            <person name="Spormann A.M."/>
            <person name="Op Den Camp H."/>
            <person name="Overmann J."/>
            <person name="Amann R."/>
            <person name="Jetten M.S.M."/>
            <person name="Mascher T."/>
            <person name="Medema M.H."/>
            <person name="Devos D.P."/>
            <person name="Kaster A.-K."/>
            <person name="Ovreas L."/>
            <person name="Rohde M."/>
            <person name="Galperin M.Y."/>
            <person name="Jogler C."/>
        </authorList>
    </citation>
    <scope>NUCLEOTIDE SEQUENCE [LARGE SCALE GENOMIC DNA]</scope>
    <source>
        <strain evidence="7 8">CA13</strain>
    </source>
</reference>
<protein>
    <submittedName>
        <fullName evidence="7">Arylsulfatase</fullName>
        <ecNumber evidence="7">3.1.6.1</ecNumber>
    </submittedName>
</protein>
<evidence type="ECO:0000313" key="8">
    <source>
        <dbReference type="Proteomes" id="UP000315010"/>
    </source>
</evidence>
<evidence type="ECO:0000259" key="6">
    <source>
        <dbReference type="Pfam" id="PF00884"/>
    </source>
</evidence>
<organism evidence="7 8">
    <name type="scientific">Novipirellula herctigrandis</name>
    <dbReference type="NCBI Taxonomy" id="2527986"/>
    <lineage>
        <taxon>Bacteria</taxon>
        <taxon>Pseudomonadati</taxon>
        <taxon>Planctomycetota</taxon>
        <taxon>Planctomycetia</taxon>
        <taxon>Pirellulales</taxon>
        <taxon>Pirellulaceae</taxon>
        <taxon>Novipirellula</taxon>
    </lineage>
</organism>
<dbReference type="GO" id="GO:0004065">
    <property type="term" value="F:arylsulfatase activity"/>
    <property type="evidence" value="ECO:0007669"/>
    <property type="project" value="UniProtKB-EC"/>
</dbReference>
<dbReference type="PANTHER" id="PTHR42693:SF53">
    <property type="entry name" value="ENDO-4-O-SULFATASE"/>
    <property type="match status" value="1"/>
</dbReference>